<keyword evidence="3" id="KW-1185">Reference proteome</keyword>
<feature type="compositionally biased region" description="Low complexity" evidence="1">
    <location>
        <begin position="621"/>
        <end position="642"/>
    </location>
</feature>
<proteinExistence type="predicted"/>
<dbReference type="PANTHER" id="PTHR13228:SF3">
    <property type="entry name" value="CONSERVED OLIGOMERIC GOLGI COMPLEX SUBUNIT 5"/>
    <property type="match status" value="1"/>
</dbReference>
<feature type="compositionally biased region" description="Low complexity" evidence="1">
    <location>
        <begin position="524"/>
        <end position="545"/>
    </location>
</feature>
<dbReference type="GO" id="GO:0006891">
    <property type="term" value="P:intra-Golgi vesicle-mediated transport"/>
    <property type="evidence" value="ECO:0007669"/>
    <property type="project" value="InterPro"/>
</dbReference>
<feature type="region of interest" description="Disordered" evidence="1">
    <location>
        <begin position="524"/>
        <end position="562"/>
    </location>
</feature>
<dbReference type="OrthoDB" id="1734943at2759"/>
<feature type="region of interest" description="Disordered" evidence="1">
    <location>
        <begin position="735"/>
        <end position="790"/>
    </location>
</feature>
<feature type="region of interest" description="Disordered" evidence="1">
    <location>
        <begin position="182"/>
        <end position="216"/>
    </location>
</feature>
<feature type="compositionally biased region" description="Acidic residues" evidence="1">
    <location>
        <begin position="751"/>
        <end position="762"/>
    </location>
</feature>
<feature type="compositionally biased region" description="Basic and acidic residues" evidence="1">
    <location>
        <begin position="776"/>
        <end position="790"/>
    </location>
</feature>
<comment type="caution">
    <text evidence="2">The sequence shown here is derived from an EMBL/GenBank/DDBJ whole genome shotgun (WGS) entry which is preliminary data.</text>
</comment>
<dbReference type="EMBL" id="PUHQ01000135">
    <property type="protein sequence ID" value="KAG0654889.1"/>
    <property type="molecule type" value="Genomic_DNA"/>
</dbReference>
<feature type="compositionally biased region" description="Gly residues" evidence="1">
    <location>
        <begin position="546"/>
        <end position="558"/>
    </location>
</feature>
<organism evidence="2 3">
    <name type="scientific">Rhodotorula mucilaginosa</name>
    <name type="common">Yeast</name>
    <name type="synonym">Rhodotorula rubra</name>
    <dbReference type="NCBI Taxonomy" id="5537"/>
    <lineage>
        <taxon>Eukaryota</taxon>
        <taxon>Fungi</taxon>
        <taxon>Dikarya</taxon>
        <taxon>Basidiomycota</taxon>
        <taxon>Pucciniomycotina</taxon>
        <taxon>Microbotryomycetes</taxon>
        <taxon>Sporidiobolales</taxon>
        <taxon>Sporidiobolaceae</taxon>
        <taxon>Rhodotorula</taxon>
    </lineage>
</organism>
<dbReference type="GO" id="GO:0017119">
    <property type="term" value="C:Golgi transport complex"/>
    <property type="evidence" value="ECO:0007669"/>
    <property type="project" value="InterPro"/>
</dbReference>
<evidence type="ECO:0000256" key="1">
    <source>
        <dbReference type="SAM" id="MobiDB-lite"/>
    </source>
</evidence>
<dbReference type="PANTHER" id="PTHR13228">
    <property type="entry name" value="CONSERVED OLIGOMERIC GOLGI COMPLEX COMPONENT 5"/>
    <property type="match status" value="1"/>
</dbReference>
<dbReference type="AlphaFoldDB" id="A0A9P7B2A5"/>
<sequence>MLTLKTKSLSFSRPTSPSRARSSAQPSPVVASTLTATEPVEDATLLSRKITPPPSTTTTTSSKHRSASSRRGSPKGTSLVALTPANPPPPPPAADDEVGGGASVQRRTTSQDRAFRPIRSLSASASHALAARSKSSDRVSDLGGALANGGGGGAVSSGGGGGGGKKLGGAGGLMASISKAGLRLAHSQSQPGTSRHHGPSAAAHHDESLLPSSPALSVGGGFPLSPGLGPSSSSAVASGAATPQTAVAAGAASSSSSTNIEQFAESFIAKVSLRLGEVVNRTFVPAPHGPGGAVDKQLELAEAPYGGSGVNWKGRPAPRLVKAKEFGERIAAELQAAHHDSYLLRTLLRSAILKALSLFLTRLSALLLVPSSTEPALHPSVFAAPRSLKEVDSMSLALKYNLHIVRCAYEVKRALSLVADPQVGVAFPHFVDETLKPWRAKLTELMNRVMGPLVQSARANIAETCLHARTVIKGECAVNCVQCHHQASPSGGNSALGLHGLAAPAPVTHAGKVSATSQLRSLSLGRSASPAPSASSGSANSAAVGSGHGHGHGPGGLAGHQQHTASAWVRDLTSQFEAFGKVIGRLECGVDADKWIVTVATAACWKGMLNLAARPVVASFSSSSTGRTPSVSGSSESSSVHSPAPEKPRRGLLLGGGAKKTPSPPQSPPLPANKDLAAASAGGDHAHAEVAFVRLLFDVESLEARLKAFLVSSLSTPAHVLAPAFASSVECPAASSSNGCGLCRTGRTFDDDSSDSEDDDRDDRDHAAANGTGGDPRLHRPGHESARESRLALSAMREAMQALSAMIVVVRASHRIQVLRDAVENRGTAVTTTTTSSSITPGLEAPQPMTPSTLFARSGAPPAAIPPSTSMTAAKAPTVPAAPLQSSLATCPTLNSALLTMPPLVLLHLVAARVASPAAAAVDEEEKRARLALHLPHETWDLREGWVEYASELRGFAAGEEWAPEVAVELGAEAKRVLAARKELGLLHKADELALETLEVVARKTLH</sequence>
<feature type="compositionally biased region" description="Low complexity" evidence="1">
    <location>
        <begin position="10"/>
        <end position="28"/>
    </location>
</feature>
<dbReference type="InterPro" id="IPR019465">
    <property type="entry name" value="Cog5"/>
</dbReference>
<feature type="region of interest" description="Disordered" evidence="1">
    <location>
        <begin position="1"/>
        <end position="119"/>
    </location>
</feature>
<reference evidence="2 3" key="1">
    <citation type="submission" date="2020-11" db="EMBL/GenBank/DDBJ databases">
        <title>Kefir isolates.</title>
        <authorList>
            <person name="Marcisauskas S."/>
            <person name="Kim Y."/>
            <person name="Blasche S."/>
        </authorList>
    </citation>
    <scope>NUCLEOTIDE SEQUENCE [LARGE SCALE GENOMIC DNA]</scope>
    <source>
        <strain evidence="2 3">KR</strain>
    </source>
</reference>
<name>A0A9P7B2A5_RHOMI</name>
<feature type="region of interest" description="Disordered" evidence="1">
    <location>
        <begin position="621"/>
        <end position="680"/>
    </location>
</feature>
<dbReference type="Proteomes" id="UP000777482">
    <property type="component" value="Unassembled WGS sequence"/>
</dbReference>
<feature type="compositionally biased region" description="Pro residues" evidence="1">
    <location>
        <begin position="662"/>
        <end position="671"/>
    </location>
</feature>
<evidence type="ECO:0000313" key="2">
    <source>
        <dbReference type="EMBL" id="KAG0654889.1"/>
    </source>
</evidence>
<accession>A0A9P7B2A5</accession>
<protein>
    <submittedName>
        <fullName evidence="2">Uncharacterized protein</fullName>
    </submittedName>
</protein>
<evidence type="ECO:0000313" key="3">
    <source>
        <dbReference type="Proteomes" id="UP000777482"/>
    </source>
</evidence>
<gene>
    <name evidence="2" type="ORF">C6P46_001340</name>
</gene>